<evidence type="ECO:0000259" key="5">
    <source>
        <dbReference type="PROSITE" id="PS51898"/>
    </source>
</evidence>
<feature type="domain" description="Core-binding (CB)" evidence="6">
    <location>
        <begin position="109"/>
        <end position="192"/>
    </location>
</feature>
<feature type="domain" description="Tyr recombinase" evidence="5">
    <location>
        <begin position="215"/>
        <end position="402"/>
    </location>
</feature>
<dbReference type="CDD" id="cd01188">
    <property type="entry name" value="INT_RitA_C_like"/>
    <property type="match status" value="1"/>
</dbReference>
<keyword evidence="8" id="KW-1185">Reference proteome</keyword>
<gene>
    <name evidence="7" type="ORF">HNP82_003500</name>
</gene>
<dbReference type="Proteomes" id="UP000543642">
    <property type="component" value="Unassembled WGS sequence"/>
</dbReference>
<evidence type="ECO:0000259" key="6">
    <source>
        <dbReference type="PROSITE" id="PS51900"/>
    </source>
</evidence>
<proteinExistence type="inferred from homology"/>
<dbReference type="GO" id="GO:0003677">
    <property type="term" value="F:DNA binding"/>
    <property type="evidence" value="ECO:0007669"/>
    <property type="project" value="UniProtKB-UniRule"/>
</dbReference>
<dbReference type="PANTHER" id="PTHR30349">
    <property type="entry name" value="PHAGE INTEGRASE-RELATED"/>
    <property type="match status" value="1"/>
</dbReference>
<evidence type="ECO:0000313" key="8">
    <source>
        <dbReference type="Proteomes" id="UP000543642"/>
    </source>
</evidence>
<evidence type="ECO:0000256" key="3">
    <source>
        <dbReference type="ARBA" id="ARBA00023172"/>
    </source>
</evidence>
<accession>A0A7W8HE78</accession>
<dbReference type="PROSITE" id="PS51900">
    <property type="entry name" value="CB"/>
    <property type="match status" value="1"/>
</dbReference>
<sequence>MLRQIKVTELCKELEEKLVGLQYSEDSLRRYRKVFREFEEYAGDCDYSQSRGTDFLLWKFKQLGGFVTSGEHSKNEMYYFRVIRSLAEYYNFGTLFRRHDYDGEIVWPLPFKEVTEGFLQYEVEYGCSQCHYRRCRGIIKDLILFLDSSGIHHLNGVTADLMSRFTETMIGLAPVTIAERLSALRQYFKYAFLHKYVDQPIEVFLPHPPQRLRTKLPTVWSEEQIEQLINSIDITTPIGKRDYATILLGARLGLRIGDILSLTFNDIDWGKKLITVTQNKTREPLSLPLPDDAGWAIIDYLKNGRPVTDYPNIFVTHNAPYKGSPFKSTLRHNINKALKRAGIPIDKSKRYGWHSLRHSLATNLLQNEVDASTISDILGHSDPQMAKHYLRVDINGLRKCALEVEVKPYVKE</sequence>
<dbReference type="Gene3D" id="1.10.443.10">
    <property type="entry name" value="Intergrase catalytic core"/>
    <property type="match status" value="1"/>
</dbReference>
<organism evidence="7 8">
    <name type="scientific">Catenibacillus scindens</name>
    <dbReference type="NCBI Taxonomy" id="673271"/>
    <lineage>
        <taxon>Bacteria</taxon>
        <taxon>Bacillati</taxon>
        <taxon>Bacillota</taxon>
        <taxon>Clostridia</taxon>
        <taxon>Lachnospirales</taxon>
        <taxon>Lachnospiraceae</taxon>
        <taxon>Catenibacillus</taxon>
    </lineage>
</organism>
<comment type="caution">
    <text evidence="7">The sequence shown here is derived from an EMBL/GenBank/DDBJ whole genome shotgun (WGS) entry which is preliminary data.</text>
</comment>
<comment type="similarity">
    <text evidence="1">Belongs to the 'phage' integrase family.</text>
</comment>
<evidence type="ECO:0000313" key="7">
    <source>
        <dbReference type="EMBL" id="MBB5266343.1"/>
    </source>
</evidence>
<dbReference type="GO" id="GO:0006310">
    <property type="term" value="P:DNA recombination"/>
    <property type="evidence" value="ECO:0007669"/>
    <property type="project" value="UniProtKB-KW"/>
</dbReference>
<dbReference type="InterPro" id="IPR002104">
    <property type="entry name" value="Integrase_catalytic"/>
</dbReference>
<dbReference type="InterPro" id="IPR044068">
    <property type="entry name" value="CB"/>
</dbReference>
<protein>
    <submittedName>
        <fullName evidence="7">Site-specific recombinase XerD</fullName>
    </submittedName>
</protein>
<keyword evidence="2 4" id="KW-0238">DNA-binding</keyword>
<evidence type="ECO:0000256" key="2">
    <source>
        <dbReference type="ARBA" id="ARBA00023125"/>
    </source>
</evidence>
<dbReference type="RefSeq" id="WP_243164850.1">
    <property type="nucleotide sequence ID" value="NZ_JACHFW010000028.1"/>
</dbReference>
<dbReference type="Gene3D" id="1.10.150.130">
    <property type="match status" value="1"/>
</dbReference>
<evidence type="ECO:0000256" key="1">
    <source>
        <dbReference type="ARBA" id="ARBA00008857"/>
    </source>
</evidence>
<dbReference type="InterPro" id="IPR011010">
    <property type="entry name" value="DNA_brk_join_enz"/>
</dbReference>
<dbReference type="PROSITE" id="PS51898">
    <property type="entry name" value="TYR_RECOMBINASE"/>
    <property type="match status" value="1"/>
</dbReference>
<dbReference type="GO" id="GO:0015074">
    <property type="term" value="P:DNA integration"/>
    <property type="evidence" value="ECO:0007669"/>
    <property type="project" value="InterPro"/>
</dbReference>
<reference evidence="7 8" key="1">
    <citation type="submission" date="2020-08" db="EMBL/GenBank/DDBJ databases">
        <title>Genomic Encyclopedia of Type Strains, Phase IV (KMG-IV): sequencing the most valuable type-strain genomes for metagenomic binning, comparative biology and taxonomic classification.</title>
        <authorList>
            <person name="Goeker M."/>
        </authorList>
    </citation>
    <scope>NUCLEOTIDE SEQUENCE [LARGE SCALE GENOMIC DNA]</scope>
    <source>
        <strain evidence="7 8">DSM 106146</strain>
    </source>
</reference>
<dbReference type="InterPro" id="IPR050090">
    <property type="entry name" value="Tyrosine_recombinase_XerCD"/>
</dbReference>
<dbReference type="SUPFAM" id="SSF56349">
    <property type="entry name" value="DNA breaking-rejoining enzymes"/>
    <property type="match status" value="1"/>
</dbReference>
<evidence type="ECO:0000256" key="4">
    <source>
        <dbReference type="PROSITE-ProRule" id="PRU01248"/>
    </source>
</evidence>
<dbReference type="AlphaFoldDB" id="A0A7W8HE78"/>
<name>A0A7W8HE78_9FIRM</name>
<dbReference type="Pfam" id="PF00589">
    <property type="entry name" value="Phage_integrase"/>
    <property type="match status" value="1"/>
</dbReference>
<dbReference type="PANTHER" id="PTHR30349:SF41">
    <property type="entry name" value="INTEGRASE_RECOMBINASE PROTEIN MJ0367-RELATED"/>
    <property type="match status" value="1"/>
</dbReference>
<dbReference type="InterPro" id="IPR010998">
    <property type="entry name" value="Integrase_recombinase_N"/>
</dbReference>
<dbReference type="EMBL" id="JACHFW010000028">
    <property type="protein sequence ID" value="MBB5266343.1"/>
    <property type="molecule type" value="Genomic_DNA"/>
</dbReference>
<dbReference type="InterPro" id="IPR013762">
    <property type="entry name" value="Integrase-like_cat_sf"/>
</dbReference>
<keyword evidence="3" id="KW-0233">DNA recombination</keyword>